<evidence type="ECO:0000313" key="3">
    <source>
        <dbReference type="Proteomes" id="UP000198287"/>
    </source>
</evidence>
<keyword evidence="3" id="KW-1185">Reference proteome</keyword>
<gene>
    <name evidence="2" type="ORF">Fcan01_23230</name>
</gene>
<feature type="region of interest" description="Disordered" evidence="1">
    <location>
        <begin position="79"/>
        <end position="106"/>
    </location>
</feature>
<proteinExistence type="predicted"/>
<organism evidence="2 3">
    <name type="scientific">Folsomia candida</name>
    <name type="common">Springtail</name>
    <dbReference type="NCBI Taxonomy" id="158441"/>
    <lineage>
        <taxon>Eukaryota</taxon>
        <taxon>Metazoa</taxon>
        <taxon>Ecdysozoa</taxon>
        <taxon>Arthropoda</taxon>
        <taxon>Hexapoda</taxon>
        <taxon>Collembola</taxon>
        <taxon>Entomobryomorpha</taxon>
        <taxon>Isotomoidea</taxon>
        <taxon>Isotomidae</taxon>
        <taxon>Proisotominae</taxon>
        <taxon>Folsomia</taxon>
    </lineage>
</organism>
<evidence type="ECO:0000313" key="2">
    <source>
        <dbReference type="EMBL" id="OXA42018.1"/>
    </source>
</evidence>
<dbReference type="EMBL" id="LNIX01000027">
    <property type="protein sequence ID" value="OXA42018.1"/>
    <property type="molecule type" value="Genomic_DNA"/>
</dbReference>
<dbReference type="Proteomes" id="UP000198287">
    <property type="component" value="Unassembled WGS sequence"/>
</dbReference>
<protein>
    <submittedName>
        <fullName evidence="2">Uncharacterized protein</fullName>
    </submittedName>
</protein>
<accession>A0A226DAU0</accession>
<feature type="region of interest" description="Disordered" evidence="1">
    <location>
        <begin position="183"/>
        <end position="214"/>
    </location>
</feature>
<evidence type="ECO:0000256" key="1">
    <source>
        <dbReference type="SAM" id="MobiDB-lite"/>
    </source>
</evidence>
<sequence>MAPSFVSISRRYANASPSQLRQKQEIDTLLKKYSKIRIPKESQENQVKNHNRRKQEEKDLFLIANSNQLQEQQQLLNYQREQNQQSVTTRTKGSKRTKEIATTSNASLNNANSNELDYGLAKAASEYVAKILAQEEPECQQEREQIIRQNFLQNFANDFKLKQNDGNNPDNICTGKIRVIIRHRRPSREKKPAEKRPVKVQQQQQQQVNKSSTVAMVTKSRVNTTQNVVVKREIIKMPTIKTTTVVRVKKIKV</sequence>
<reference evidence="2 3" key="1">
    <citation type="submission" date="2015-12" db="EMBL/GenBank/DDBJ databases">
        <title>The genome of Folsomia candida.</title>
        <authorList>
            <person name="Faddeeva A."/>
            <person name="Derks M.F."/>
            <person name="Anvar Y."/>
            <person name="Smit S."/>
            <person name="Van Straalen N."/>
            <person name="Roelofs D."/>
        </authorList>
    </citation>
    <scope>NUCLEOTIDE SEQUENCE [LARGE SCALE GENOMIC DNA]</scope>
    <source>
        <strain evidence="2 3">VU population</strain>
        <tissue evidence="2">Whole body</tissue>
    </source>
</reference>
<feature type="region of interest" description="Disordered" evidence="1">
    <location>
        <begin position="1"/>
        <end position="22"/>
    </location>
</feature>
<comment type="caution">
    <text evidence="2">The sequence shown here is derived from an EMBL/GenBank/DDBJ whole genome shotgun (WGS) entry which is preliminary data.</text>
</comment>
<dbReference type="AlphaFoldDB" id="A0A226DAU0"/>
<name>A0A226DAU0_FOLCA</name>